<evidence type="ECO:0000313" key="2">
    <source>
        <dbReference type="Proteomes" id="UP001251528"/>
    </source>
</evidence>
<evidence type="ECO:0000313" key="1">
    <source>
        <dbReference type="EMBL" id="KAK2601560.1"/>
    </source>
</evidence>
<keyword evidence="2" id="KW-1185">Reference proteome</keyword>
<reference evidence="1" key="1">
    <citation type="submission" date="2023-06" db="EMBL/GenBank/DDBJ databases">
        <title>Conoideocrella luteorostrata (Hypocreales: Clavicipitaceae), a potential biocontrol fungus for elongate hemlock scale in United States Christmas tree production areas.</title>
        <authorList>
            <person name="Barrett H."/>
            <person name="Lovett B."/>
            <person name="Macias A.M."/>
            <person name="Stajich J.E."/>
            <person name="Kasson M.T."/>
        </authorList>
    </citation>
    <scope>NUCLEOTIDE SEQUENCE</scope>
    <source>
        <strain evidence="1">ARSEF 14590</strain>
    </source>
</reference>
<proteinExistence type="predicted"/>
<dbReference type="EMBL" id="JASWJB010000075">
    <property type="protein sequence ID" value="KAK2601560.1"/>
    <property type="molecule type" value="Genomic_DNA"/>
</dbReference>
<organism evidence="1 2">
    <name type="scientific">Conoideocrella luteorostrata</name>
    <dbReference type="NCBI Taxonomy" id="1105319"/>
    <lineage>
        <taxon>Eukaryota</taxon>
        <taxon>Fungi</taxon>
        <taxon>Dikarya</taxon>
        <taxon>Ascomycota</taxon>
        <taxon>Pezizomycotina</taxon>
        <taxon>Sordariomycetes</taxon>
        <taxon>Hypocreomycetidae</taxon>
        <taxon>Hypocreales</taxon>
        <taxon>Clavicipitaceae</taxon>
        <taxon>Conoideocrella</taxon>
    </lineage>
</organism>
<name>A0AAJ0FZJ1_9HYPO</name>
<dbReference type="AlphaFoldDB" id="A0AAJ0FZJ1"/>
<sequence>MLSVTEYQQKYDEISAIRDAAKSDYTLSNARKREIAREYTAARKDLMAASKAAMAAAAQASATTPSKTP</sequence>
<comment type="caution">
    <text evidence="1">The sequence shown here is derived from an EMBL/GenBank/DDBJ whole genome shotgun (WGS) entry which is preliminary data.</text>
</comment>
<protein>
    <submittedName>
        <fullName evidence="1">Uncharacterized protein</fullName>
    </submittedName>
</protein>
<accession>A0AAJ0FZJ1</accession>
<dbReference type="Proteomes" id="UP001251528">
    <property type="component" value="Unassembled WGS sequence"/>
</dbReference>
<gene>
    <name evidence="1" type="ORF">QQS21_004878</name>
</gene>